<dbReference type="EMBL" id="CM001466">
    <property type="protein sequence ID" value="EHY88020.1"/>
    <property type="molecule type" value="Genomic_DNA"/>
</dbReference>
<protein>
    <submittedName>
        <fullName evidence="2">Uncharacterized protein</fullName>
    </submittedName>
</protein>
<gene>
    <name evidence="2" type="ORF">SacazDRAFT_01078</name>
</gene>
<evidence type="ECO:0000313" key="2">
    <source>
        <dbReference type="EMBL" id="EHY88020.1"/>
    </source>
</evidence>
<feature type="transmembrane region" description="Helical" evidence="1">
    <location>
        <begin position="89"/>
        <end position="109"/>
    </location>
</feature>
<dbReference type="Proteomes" id="UP000004705">
    <property type="component" value="Chromosome"/>
</dbReference>
<dbReference type="HOGENOM" id="CLU_2083155_0_0_11"/>
<feature type="transmembrane region" description="Helical" evidence="1">
    <location>
        <begin position="62"/>
        <end position="83"/>
    </location>
</feature>
<keyword evidence="1" id="KW-1133">Transmembrane helix</keyword>
<reference evidence="2 3" key="1">
    <citation type="journal article" date="2012" name="Stand. Genomic Sci.">
        <title>Genome sequence of the soil bacterium Saccharomonospora azurea type strain (NA-128(T)).</title>
        <authorList>
            <person name="Klenk H.P."/>
            <person name="Held B."/>
            <person name="Lucas S."/>
            <person name="Lapidus A."/>
            <person name="Copeland A."/>
            <person name="Hammon N."/>
            <person name="Pitluck S."/>
            <person name="Goodwin L.A."/>
            <person name="Han C."/>
            <person name="Tapia R."/>
            <person name="Brambilla E.M."/>
            <person name="Potter G."/>
            <person name="Land M."/>
            <person name="Ivanova N."/>
            <person name="Rohde M."/>
            <person name="Goker M."/>
            <person name="Detter J.C."/>
            <person name="Kyrpides N.C."/>
            <person name="Woyke T."/>
        </authorList>
    </citation>
    <scope>NUCLEOTIDE SEQUENCE [LARGE SCALE GENOMIC DNA]</scope>
    <source>
        <strain evidence="2 3">NA-128</strain>
    </source>
</reference>
<proteinExistence type="predicted"/>
<accession>H8GF76</accession>
<keyword evidence="1" id="KW-0472">Membrane</keyword>
<organism evidence="2 3">
    <name type="scientific">Saccharomonospora azurea NA-128</name>
    <dbReference type="NCBI Taxonomy" id="882081"/>
    <lineage>
        <taxon>Bacteria</taxon>
        <taxon>Bacillati</taxon>
        <taxon>Actinomycetota</taxon>
        <taxon>Actinomycetes</taxon>
        <taxon>Pseudonocardiales</taxon>
        <taxon>Pseudonocardiaceae</taxon>
        <taxon>Saccharomonospora</taxon>
    </lineage>
</organism>
<keyword evidence="1" id="KW-0812">Transmembrane</keyword>
<dbReference type="RefSeq" id="WP_005439347.1">
    <property type="nucleotide sequence ID" value="NZ_CM001466.1"/>
</dbReference>
<name>H8GF76_9PSEU</name>
<evidence type="ECO:0000256" key="1">
    <source>
        <dbReference type="SAM" id="Phobius"/>
    </source>
</evidence>
<sequence>MRVQVNLGETPDGRANLRRSGHVFHQRSDAAVTETDTRSAPEPAGHWQCLTSRVLGEWGTTLRLGLLLVLLVAAGMTVVVLVAQWAPALGLVLTSTTGVGLGALSGVLISPRRTAGL</sequence>
<evidence type="ECO:0000313" key="3">
    <source>
        <dbReference type="Proteomes" id="UP000004705"/>
    </source>
</evidence>
<keyword evidence="3" id="KW-1185">Reference proteome</keyword>
<dbReference type="AlphaFoldDB" id="H8GF76"/>